<dbReference type="Proteomes" id="UP000499080">
    <property type="component" value="Unassembled WGS sequence"/>
</dbReference>
<proteinExistence type="predicted"/>
<comment type="caution">
    <text evidence="1">The sequence shown here is derived from an EMBL/GenBank/DDBJ whole genome shotgun (WGS) entry which is preliminary data.</text>
</comment>
<organism evidence="1 2">
    <name type="scientific">Araneus ventricosus</name>
    <name type="common">Orbweaver spider</name>
    <name type="synonym">Epeira ventricosa</name>
    <dbReference type="NCBI Taxonomy" id="182803"/>
    <lineage>
        <taxon>Eukaryota</taxon>
        <taxon>Metazoa</taxon>
        <taxon>Ecdysozoa</taxon>
        <taxon>Arthropoda</taxon>
        <taxon>Chelicerata</taxon>
        <taxon>Arachnida</taxon>
        <taxon>Araneae</taxon>
        <taxon>Araneomorphae</taxon>
        <taxon>Entelegynae</taxon>
        <taxon>Araneoidea</taxon>
        <taxon>Araneidae</taxon>
        <taxon>Araneus</taxon>
    </lineage>
</organism>
<evidence type="ECO:0000313" key="1">
    <source>
        <dbReference type="EMBL" id="GBL82847.1"/>
    </source>
</evidence>
<dbReference type="AlphaFoldDB" id="A0A4Y2ATL4"/>
<dbReference type="EMBL" id="BGPR01000030">
    <property type="protein sequence ID" value="GBL82847.1"/>
    <property type="molecule type" value="Genomic_DNA"/>
</dbReference>
<protein>
    <submittedName>
        <fullName evidence="1">Uncharacterized protein</fullName>
    </submittedName>
</protein>
<reference evidence="1 2" key="1">
    <citation type="journal article" date="2019" name="Sci. Rep.">
        <title>Orb-weaving spider Araneus ventricosus genome elucidates the spidroin gene catalogue.</title>
        <authorList>
            <person name="Kono N."/>
            <person name="Nakamura H."/>
            <person name="Ohtoshi R."/>
            <person name="Moran D.A.P."/>
            <person name="Shinohara A."/>
            <person name="Yoshida Y."/>
            <person name="Fujiwara M."/>
            <person name="Mori M."/>
            <person name="Tomita M."/>
            <person name="Arakawa K."/>
        </authorList>
    </citation>
    <scope>NUCLEOTIDE SEQUENCE [LARGE SCALE GENOMIC DNA]</scope>
</reference>
<keyword evidence="2" id="KW-1185">Reference proteome</keyword>
<name>A0A4Y2ATL4_ARAVE</name>
<evidence type="ECO:0000313" key="2">
    <source>
        <dbReference type="Proteomes" id="UP000499080"/>
    </source>
</evidence>
<sequence>MWSLRYTPVSCQFFLAQFHLPSPNTALDVQCDFYCSLAHTSPENERLSTQCLRHFKRVPDKFLLSRIQKESIVKKIRTRDFDESPRFRPPRVRKTQFWNYVCVSVFEHDDSKTIKATGMKFGM</sequence>
<accession>A0A4Y2ATL4</accession>
<gene>
    <name evidence="1" type="ORF">AVEN_106368_1</name>
</gene>